<reference evidence="3 4" key="1">
    <citation type="submission" date="2024-09" db="EMBL/GenBank/DDBJ databases">
        <authorList>
            <person name="Sun Q."/>
            <person name="Mori K."/>
        </authorList>
    </citation>
    <scope>NUCLEOTIDE SEQUENCE [LARGE SCALE GENOMIC DNA]</scope>
    <source>
        <strain evidence="3 4">TBRC 0563</strain>
    </source>
</reference>
<feature type="signal peptide" evidence="2">
    <location>
        <begin position="1"/>
        <end position="20"/>
    </location>
</feature>
<feature type="compositionally biased region" description="Basic residues" evidence="1">
    <location>
        <begin position="59"/>
        <end position="68"/>
    </location>
</feature>
<feature type="compositionally biased region" description="Pro residues" evidence="1">
    <location>
        <begin position="45"/>
        <end position="58"/>
    </location>
</feature>
<name>A0ABV5YB29_9ACTN</name>
<feature type="region of interest" description="Disordered" evidence="1">
    <location>
        <begin position="33"/>
        <end position="132"/>
    </location>
</feature>
<keyword evidence="2" id="KW-0732">Signal</keyword>
<dbReference type="EMBL" id="JBHLZP010000028">
    <property type="protein sequence ID" value="MFB9831781.1"/>
    <property type="molecule type" value="Genomic_DNA"/>
</dbReference>
<keyword evidence="4" id="KW-1185">Reference proteome</keyword>
<comment type="caution">
    <text evidence="3">The sequence shown here is derived from an EMBL/GenBank/DDBJ whole genome shotgun (WGS) entry which is preliminary data.</text>
</comment>
<evidence type="ECO:0000313" key="4">
    <source>
        <dbReference type="Proteomes" id="UP001589627"/>
    </source>
</evidence>
<dbReference type="Proteomes" id="UP001589627">
    <property type="component" value="Unassembled WGS sequence"/>
</dbReference>
<evidence type="ECO:0000256" key="1">
    <source>
        <dbReference type="SAM" id="MobiDB-lite"/>
    </source>
</evidence>
<accession>A0ABV5YB29</accession>
<protein>
    <submittedName>
        <fullName evidence="3">Uncharacterized protein</fullName>
    </submittedName>
</protein>
<sequence>MTKRWMILSGVLLVAVVAVAAGLTAFGGHRTHTVAGRTTVSPDPVVTPTPTSTPPPTPRRTRRRHHAVTARASSASRPRSAHSTTRDSGAGQADPCAHNHHCSVPPLPPLKPHPDKPAPLPTLTVSGAPAGG</sequence>
<organism evidence="3 4">
    <name type="scientific">Actinoallomurus acaciae</name>
    <dbReference type="NCBI Taxonomy" id="502577"/>
    <lineage>
        <taxon>Bacteria</taxon>
        <taxon>Bacillati</taxon>
        <taxon>Actinomycetota</taxon>
        <taxon>Actinomycetes</taxon>
        <taxon>Streptosporangiales</taxon>
        <taxon>Thermomonosporaceae</taxon>
        <taxon>Actinoallomurus</taxon>
    </lineage>
</organism>
<gene>
    <name evidence="3" type="ORF">ACFFNX_06220</name>
</gene>
<evidence type="ECO:0000256" key="2">
    <source>
        <dbReference type="SAM" id="SignalP"/>
    </source>
</evidence>
<feature type="chain" id="PRO_5045572534" evidence="2">
    <location>
        <begin position="21"/>
        <end position="132"/>
    </location>
</feature>
<proteinExistence type="predicted"/>
<evidence type="ECO:0000313" key="3">
    <source>
        <dbReference type="EMBL" id="MFB9831781.1"/>
    </source>
</evidence>
<feature type="compositionally biased region" description="Low complexity" evidence="1">
    <location>
        <begin position="69"/>
        <end position="83"/>
    </location>
</feature>